<dbReference type="EMBL" id="MU825879">
    <property type="protein sequence ID" value="KAJ7385743.1"/>
    <property type="molecule type" value="Genomic_DNA"/>
</dbReference>
<evidence type="ECO:0000313" key="2">
    <source>
        <dbReference type="Proteomes" id="UP001163046"/>
    </source>
</evidence>
<proteinExistence type="predicted"/>
<accession>A0A9W9ZPW9</accession>
<evidence type="ECO:0000313" key="1">
    <source>
        <dbReference type="EMBL" id="KAJ7385743.1"/>
    </source>
</evidence>
<protein>
    <submittedName>
        <fullName evidence="1">Uncharacterized protein</fullName>
    </submittedName>
</protein>
<gene>
    <name evidence="1" type="ORF">OS493_013776</name>
</gene>
<dbReference type="AlphaFoldDB" id="A0A9W9ZPW9"/>
<reference evidence="1" key="1">
    <citation type="submission" date="2023-01" db="EMBL/GenBank/DDBJ databases">
        <title>Genome assembly of the deep-sea coral Lophelia pertusa.</title>
        <authorList>
            <person name="Herrera S."/>
            <person name="Cordes E."/>
        </authorList>
    </citation>
    <scope>NUCLEOTIDE SEQUENCE</scope>
    <source>
        <strain evidence="1">USNM1676648</strain>
        <tissue evidence="1">Polyp</tissue>
    </source>
</reference>
<name>A0A9W9ZPW9_9CNID</name>
<organism evidence="1 2">
    <name type="scientific">Desmophyllum pertusum</name>
    <dbReference type="NCBI Taxonomy" id="174260"/>
    <lineage>
        <taxon>Eukaryota</taxon>
        <taxon>Metazoa</taxon>
        <taxon>Cnidaria</taxon>
        <taxon>Anthozoa</taxon>
        <taxon>Hexacorallia</taxon>
        <taxon>Scleractinia</taxon>
        <taxon>Caryophylliina</taxon>
        <taxon>Caryophylliidae</taxon>
        <taxon>Desmophyllum</taxon>
    </lineage>
</organism>
<sequence>MGSRRGGQDTYKHQRWEEVLKYEPGECVSPMRKLIEKLPDVAEIVLDQCISYSPLPPSHPDFSVRCNFMPLDPDVNAEFDKDFAPASMALYGGKSC</sequence>
<dbReference type="OrthoDB" id="1661883at2759"/>
<dbReference type="Proteomes" id="UP001163046">
    <property type="component" value="Unassembled WGS sequence"/>
</dbReference>
<comment type="caution">
    <text evidence="1">The sequence shown here is derived from an EMBL/GenBank/DDBJ whole genome shotgun (WGS) entry which is preliminary data.</text>
</comment>
<keyword evidence="2" id="KW-1185">Reference proteome</keyword>